<dbReference type="RefSeq" id="WP_012652945.1">
    <property type="nucleotide sequence ID" value="NC_011985.1"/>
</dbReference>
<evidence type="ECO:0000313" key="1">
    <source>
        <dbReference type="EMBL" id="ACM28443.1"/>
    </source>
</evidence>
<dbReference type="AlphaFoldDB" id="B9JE98"/>
<dbReference type="STRING" id="311403.Arad_4829"/>
<accession>B9JE98</accession>
<keyword evidence="1" id="KW-0378">Hydrolase</keyword>
<evidence type="ECO:0000313" key="2">
    <source>
        <dbReference type="Proteomes" id="UP000001600"/>
    </source>
</evidence>
<dbReference type="Gene3D" id="1.10.150.400">
    <property type="match status" value="1"/>
</dbReference>
<dbReference type="InterPro" id="IPR036412">
    <property type="entry name" value="HAD-like_sf"/>
</dbReference>
<reference evidence="1 2" key="1">
    <citation type="journal article" date="2009" name="J. Bacteriol.">
        <title>Genome sequences of three Agrobacterium biovars help elucidate the evolution of multichromosome genomes in bacteria.</title>
        <authorList>
            <person name="Slater S.C."/>
            <person name="Goldman B.S."/>
            <person name="Goodner B."/>
            <person name="Setubal J.C."/>
            <person name="Farrand S.K."/>
            <person name="Nester E.W."/>
            <person name="Burr T.J."/>
            <person name="Banta L."/>
            <person name="Dickerman A.W."/>
            <person name="Paulsen I."/>
            <person name="Otten L."/>
            <person name="Suen G."/>
            <person name="Welch R."/>
            <person name="Almeida N.F."/>
            <person name="Arnold F."/>
            <person name="Burton O.T."/>
            <person name="Du Z."/>
            <person name="Ewing A."/>
            <person name="Godsy E."/>
            <person name="Heisel S."/>
            <person name="Houmiel K.L."/>
            <person name="Jhaveri J."/>
            <person name="Lu J."/>
            <person name="Miller N.M."/>
            <person name="Norton S."/>
            <person name="Chen Q."/>
            <person name="Phoolcharoen W."/>
            <person name="Ohlin V."/>
            <person name="Ondrusek D."/>
            <person name="Pride N."/>
            <person name="Stricklin S.L."/>
            <person name="Sun J."/>
            <person name="Wheeler C."/>
            <person name="Wilson L."/>
            <person name="Zhu H."/>
            <person name="Wood D.W."/>
        </authorList>
    </citation>
    <scope>NUCLEOTIDE SEQUENCE [LARGE SCALE GENOMIC DNA]</scope>
    <source>
        <strain evidence="2">K84 / ATCC BAA-868</strain>
    </source>
</reference>
<gene>
    <name evidence="1" type="ordered locus">Arad_4829</name>
</gene>
<dbReference type="Gene3D" id="3.40.50.1000">
    <property type="entry name" value="HAD superfamily/HAD-like"/>
    <property type="match status" value="1"/>
</dbReference>
<proteinExistence type="predicted"/>
<dbReference type="HOGENOM" id="CLU_017953_3_0_5"/>
<dbReference type="KEGG" id="ara:Arad_4829"/>
<dbReference type="Proteomes" id="UP000001600">
    <property type="component" value="Chromosome 1"/>
</dbReference>
<sequence length="602" mass="67112">MIENRPQNSLEDLRIAAGNPEIEVVSFDFFDTLFVRTVIEPEDVFHIIARKIGCPEFPARRREAQTRAFVTMHAEGRNEISLTDIYRELSIVGFKSSDVMDLELDLEKKVALPNYELLPFFMETITSGRKVIIVSDMYLPLDYFTAALEDFGIPPVDIFVSCELDATKRDTGELFRKIAGNLGISGKQILHVGDNLTSDVKRACEQGWQAFHYVSRVIPAVIESGAPMPLEYSISRGLSKRNIPEIAPDSYTAMGYHYAGPAAVAFYEWIKGRAIKDGVSHILLMARDGYIIDRVRQFDNNSINIPFSYFSGSRTVFSLASITENNFADCLPFLMSGSDGLSARDLLARINVPLPDARLLEDLGLGDGVVITHENTRQAEDFLWSLKWHILKTCRENRRGLFGLMSKLGLSADSKVAMVDIGWNGTTQAAFETAIGAILPLDVTGYYLALTDKNECVERRKKSSMSAMFDASAADASHAMSLYDNRVAVEFLFSAPHNSVVSLSWSDNGKVISHSDPRRSISSSEALHHAVDGVIRGAEKFASDIYNFTSTTGFKPDYQEFLTPLLNFTAEGAWKNEPLLDKIIDFDDWGMKSGRSIKLNSY</sequence>
<dbReference type="GO" id="GO:0016787">
    <property type="term" value="F:hydrolase activity"/>
    <property type="evidence" value="ECO:0007669"/>
    <property type="project" value="UniProtKB-KW"/>
</dbReference>
<organism evidence="1 2">
    <name type="scientific">Rhizobium rhizogenes (strain K84 / ATCC BAA-868)</name>
    <name type="common">Agrobacterium radiobacter</name>
    <dbReference type="NCBI Taxonomy" id="311403"/>
    <lineage>
        <taxon>Bacteria</taxon>
        <taxon>Pseudomonadati</taxon>
        <taxon>Pseudomonadota</taxon>
        <taxon>Alphaproteobacteria</taxon>
        <taxon>Hyphomicrobiales</taxon>
        <taxon>Rhizobiaceae</taxon>
        <taxon>Rhizobium/Agrobacterium group</taxon>
        <taxon>Rhizobium</taxon>
    </lineage>
</organism>
<dbReference type="eggNOG" id="COG5610">
    <property type="taxonomic scope" value="Bacteria"/>
</dbReference>
<name>B9JE98_RHIR8</name>
<dbReference type="InterPro" id="IPR023214">
    <property type="entry name" value="HAD_sf"/>
</dbReference>
<dbReference type="SUPFAM" id="SSF56784">
    <property type="entry name" value="HAD-like"/>
    <property type="match status" value="1"/>
</dbReference>
<protein>
    <submittedName>
        <fullName evidence="1">Hydrolase (HAD superfamily)</fullName>
    </submittedName>
</protein>
<dbReference type="EMBL" id="CP000628">
    <property type="protein sequence ID" value="ACM28443.1"/>
    <property type="molecule type" value="Genomic_DNA"/>
</dbReference>